<reference evidence="1" key="1">
    <citation type="submission" date="2023-03" db="EMBL/GenBank/DDBJ databases">
        <title>Massive genome expansion in bonnet fungi (Mycena s.s.) driven by repeated elements and novel gene families across ecological guilds.</title>
        <authorList>
            <consortium name="Lawrence Berkeley National Laboratory"/>
            <person name="Harder C.B."/>
            <person name="Miyauchi S."/>
            <person name="Viragh M."/>
            <person name="Kuo A."/>
            <person name="Thoen E."/>
            <person name="Andreopoulos B."/>
            <person name="Lu D."/>
            <person name="Skrede I."/>
            <person name="Drula E."/>
            <person name="Henrissat B."/>
            <person name="Morin E."/>
            <person name="Kohler A."/>
            <person name="Barry K."/>
            <person name="LaButti K."/>
            <person name="Morin E."/>
            <person name="Salamov A."/>
            <person name="Lipzen A."/>
            <person name="Mereny Z."/>
            <person name="Hegedus B."/>
            <person name="Baldrian P."/>
            <person name="Stursova M."/>
            <person name="Weitz H."/>
            <person name="Taylor A."/>
            <person name="Grigoriev I.V."/>
            <person name="Nagy L.G."/>
            <person name="Martin F."/>
            <person name="Kauserud H."/>
        </authorList>
    </citation>
    <scope>NUCLEOTIDE SEQUENCE</scope>
    <source>
        <strain evidence="1">CBHHK067</strain>
    </source>
</reference>
<evidence type="ECO:0000313" key="2">
    <source>
        <dbReference type="Proteomes" id="UP001221757"/>
    </source>
</evidence>
<comment type="caution">
    <text evidence="1">The sequence shown here is derived from an EMBL/GenBank/DDBJ whole genome shotgun (WGS) entry which is preliminary data.</text>
</comment>
<accession>A0AAD7C2U1</accession>
<dbReference type="AlphaFoldDB" id="A0AAD7C2U1"/>
<sequence>MATPSRQTFMTRFCSTATGAISNMRVNSLTKRSKRIKSLVDQHVDYIPVNDFKKFTAHYTALEDAIAEYEERLQVGEWRMAIDIVYNEINIHGRATMKTGERTSKSAKYLKEFCLERHGNFEKINGRCTGCGLARPGENLASTSAGSGSSGAVIAAAASGGMPKNAAALCTSNDDAGPGCSAVKYTRLNTQFDLVSGEIRGDSEEFSYNFSRQGMKVVWKY</sequence>
<dbReference type="EMBL" id="JARKIE010000456">
    <property type="protein sequence ID" value="KAJ7637468.1"/>
    <property type="molecule type" value="Genomic_DNA"/>
</dbReference>
<proteinExistence type="predicted"/>
<evidence type="ECO:0000313" key="1">
    <source>
        <dbReference type="EMBL" id="KAJ7637468.1"/>
    </source>
</evidence>
<name>A0AAD7C2U1_MYCRO</name>
<organism evidence="1 2">
    <name type="scientific">Mycena rosella</name>
    <name type="common">Pink bonnet</name>
    <name type="synonym">Agaricus rosellus</name>
    <dbReference type="NCBI Taxonomy" id="1033263"/>
    <lineage>
        <taxon>Eukaryota</taxon>
        <taxon>Fungi</taxon>
        <taxon>Dikarya</taxon>
        <taxon>Basidiomycota</taxon>
        <taxon>Agaricomycotina</taxon>
        <taxon>Agaricomycetes</taxon>
        <taxon>Agaricomycetidae</taxon>
        <taxon>Agaricales</taxon>
        <taxon>Marasmiineae</taxon>
        <taxon>Mycenaceae</taxon>
        <taxon>Mycena</taxon>
    </lineage>
</organism>
<dbReference type="Proteomes" id="UP001221757">
    <property type="component" value="Unassembled WGS sequence"/>
</dbReference>
<gene>
    <name evidence="1" type="ORF">B0H17DRAFT_1149450</name>
</gene>
<protein>
    <submittedName>
        <fullName evidence="1">Uncharacterized protein</fullName>
    </submittedName>
</protein>
<keyword evidence="2" id="KW-1185">Reference proteome</keyword>